<keyword evidence="2" id="KW-1185">Reference proteome</keyword>
<organism evidence="1 2">
    <name type="scientific">Porphyromonas somerae</name>
    <dbReference type="NCBI Taxonomy" id="322095"/>
    <lineage>
        <taxon>Bacteria</taxon>
        <taxon>Pseudomonadati</taxon>
        <taxon>Bacteroidota</taxon>
        <taxon>Bacteroidia</taxon>
        <taxon>Bacteroidales</taxon>
        <taxon>Porphyromonadaceae</taxon>
        <taxon>Porphyromonas</taxon>
    </lineage>
</organism>
<accession>A0A134BCC6</accession>
<proteinExistence type="predicted"/>
<dbReference type="Proteomes" id="UP000070224">
    <property type="component" value="Unassembled WGS sequence"/>
</dbReference>
<gene>
    <name evidence="1" type="ORF">HMPREF3185_00485</name>
</gene>
<dbReference type="PATRIC" id="fig|322095.3.peg.476"/>
<protein>
    <submittedName>
        <fullName evidence="1">Uncharacterized protein</fullName>
    </submittedName>
</protein>
<comment type="caution">
    <text evidence="1">The sequence shown here is derived from an EMBL/GenBank/DDBJ whole genome shotgun (WGS) entry which is preliminary data.</text>
</comment>
<name>A0A134BCC6_9PORP</name>
<dbReference type="STRING" id="322095.HMPREF3185_00485"/>
<dbReference type="AlphaFoldDB" id="A0A134BCC6"/>
<sequence>MRGSKIYVRRPMDLRAWSLRLRAWIEKSTMGSCIFLCRNTAFLSAE</sequence>
<evidence type="ECO:0000313" key="1">
    <source>
        <dbReference type="EMBL" id="KXB77603.1"/>
    </source>
</evidence>
<reference evidence="2" key="1">
    <citation type="submission" date="2016-01" db="EMBL/GenBank/DDBJ databases">
        <authorList>
            <person name="Mitreva M."/>
            <person name="Pepin K.H."/>
            <person name="Mihindukulasuriya K.A."/>
            <person name="Fulton R."/>
            <person name="Fronick C."/>
            <person name="O'Laughlin M."/>
            <person name="Miner T."/>
            <person name="Herter B."/>
            <person name="Rosa B.A."/>
            <person name="Cordes M."/>
            <person name="Tomlinson C."/>
            <person name="Wollam A."/>
            <person name="Palsikar V.B."/>
            <person name="Mardis E.R."/>
            <person name="Wilson R.K."/>
        </authorList>
    </citation>
    <scope>NUCLEOTIDE SEQUENCE [LARGE SCALE GENOMIC DNA]</scope>
    <source>
        <strain evidence="2">KA00683</strain>
    </source>
</reference>
<dbReference type="EMBL" id="LSDK01000035">
    <property type="protein sequence ID" value="KXB77603.1"/>
    <property type="molecule type" value="Genomic_DNA"/>
</dbReference>
<evidence type="ECO:0000313" key="2">
    <source>
        <dbReference type="Proteomes" id="UP000070224"/>
    </source>
</evidence>